<feature type="transmembrane region" description="Helical" evidence="1">
    <location>
        <begin position="119"/>
        <end position="141"/>
    </location>
</feature>
<feature type="transmembrane region" description="Helical" evidence="1">
    <location>
        <begin position="6"/>
        <end position="28"/>
    </location>
</feature>
<organism evidence="2 3">
    <name type="scientific">Dawidia soli</name>
    <dbReference type="NCBI Taxonomy" id="2782352"/>
    <lineage>
        <taxon>Bacteria</taxon>
        <taxon>Pseudomonadati</taxon>
        <taxon>Bacteroidota</taxon>
        <taxon>Cytophagia</taxon>
        <taxon>Cytophagales</taxon>
        <taxon>Chryseotaleaceae</taxon>
        <taxon>Dawidia</taxon>
    </lineage>
</organism>
<dbReference type="RefSeq" id="WP_254092595.1">
    <property type="nucleotide sequence ID" value="NZ_JAHESC010000040.1"/>
</dbReference>
<reference evidence="2 3" key="1">
    <citation type="submission" date="2021-05" db="EMBL/GenBank/DDBJ databases">
        <title>A Polyphasic approach of four new species of the genus Ohtaekwangia: Ohtaekwangia histidinii sp. nov., Ohtaekwangia cretensis sp. nov., Ohtaekwangia indiensis sp. nov., Ohtaekwangia reichenbachii sp. nov. from diverse environment.</title>
        <authorList>
            <person name="Octaviana S."/>
        </authorList>
    </citation>
    <scope>NUCLEOTIDE SEQUENCE [LARGE SCALE GENOMIC DNA]</scope>
    <source>
        <strain evidence="2 3">PWU37</strain>
    </source>
</reference>
<feature type="transmembrane region" description="Helical" evidence="1">
    <location>
        <begin position="186"/>
        <end position="208"/>
    </location>
</feature>
<dbReference type="Proteomes" id="UP001319180">
    <property type="component" value="Unassembled WGS sequence"/>
</dbReference>
<evidence type="ECO:0000256" key="1">
    <source>
        <dbReference type="SAM" id="Phobius"/>
    </source>
</evidence>
<keyword evidence="1" id="KW-0812">Transmembrane</keyword>
<name>A0AAP2DEM6_9BACT</name>
<keyword evidence="3" id="KW-1185">Reference proteome</keyword>
<accession>A0AAP2DEM6</accession>
<feature type="transmembrane region" description="Helical" evidence="1">
    <location>
        <begin position="153"/>
        <end position="174"/>
    </location>
</feature>
<evidence type="ECO:0000313" key="2">
    <source>
        <dbReference type="EMBL" id="MBT1689370.1"/>
    </source>
</evidence>
<protein>
    <submittedName>
        <fullName evidence="2">Uncharacterized protein</fullName>
    </submittedName>
</protein>
<feature type="transmembrane region" description="Helical" evidence="1">
    <location>
        <begin position="93"/>
        <end position="113"/>
    </location>
</feature>
<dbReference type="EMBL" id="JAHESC010000040">
    <property type="protein sequence ID" value="MBT1689370.1"/>
    <property type="molecule type" value="Genomic_DNA"/>
</dbReference>
<comment type="caution">
    <text evidence="2">The sequence shown here is derived from an EMBL/GenBank/DDBJ whole genome shotgun (WGS) entry which is preliminary data.</text>
</comment>
<evidence type="ECO:0000313" key="3">
    <source>
        <dbReference type="Proteomes" id="UP001319180"/>
    </source>
</evidence>
<gene>
    <name evidence="2" type="ORF">KK078_22590</name>
</gene>
<proteinExistence type="predicted"/>
<keyword evidence="1" id="KW-0472">Membrane</keyword>
<sequence length="224" mass="25991">MTLETYLLTFKVQTVLAALVTVLSFIYFDKRQAEVKLLGLTFLLSFLNDQMADILTLRGKEVNIASAIYGIVSFIPLSLLYDKALNGRYHRGFTIVGLLYLVFAVSNLCFVQKDEINTYNYTFSAIVFLFYSILYFYRLMVDLPVQHLHRVPMFWFNAGMLIFNAGTLFLYLFTTYLVEVLHNDLLIYWTFHNIMNVIQLLVVMIGLWQDLRNIKSPSSSLLEP</sequence>
<keyword evidence="1" id="KW-1133">Transmembrane helix</keyword>
<feature type="transmembrane region" description="Helical" evidence="1">
    <location>
        <begin position="64"/>
        <end position="81"/>
    </location>
</feature>
<dbReference type="AlphaFoldDB" id="A0AAP2DEM6"/>